<organism evidence="3 4">
    <name type="scientific">Rhizobium straminoryzae</name>
    <dbReference type="NCBI Taxonomy" id="1387186"/>
    <lineage>
        <taxon>Bacteria</taxon>
        <taxon>Pseudomonadati</taxon>
        <taxon>Pseudomonadota</taxon>
        <taxon>Alphaproteobacteria</taxon>
        <taxon>Hyphomicrobiales</taxon>
        <taxon>Rhizobiaceae</taxon>
        <taxon>Rhizobium/Agrobacterium group</taxon>
        <taxon>Rhizobium</taxon>
    </lineage>
</organism>
<dbReference type="RefSeq" id="WP_143124153.1">
    <property type="nucleotide sequence ID" value="NZ_VJMG01000011.1"/>
</dbReference>
<gene>
    <name evidence="2" type="primary">cutC</name>
    <name evidence="3" type="ORF">FNA46_05775</name>
</gene>
<keyword evidence="2" id="KW-0963">Cytoplasm</keyword>
<comment type="subcellular location">
    <subcellularLocation>
        <location evidence="2">Cytoplasm</location>
    </subcellularLocation>
</comment>
<accession>A0A549TET2</accession>
<dbReference type="Gene3D" id="3.20.20.380">
    <property type="entry name" value="Copper homeostasis (CutC) domain"/>
    <property type="match status" value="1"/>
</dbReference>
<name>A0A549TET2_9HYPH</name>
<dbReference type="EMBL" id="VJMG01000011">
    <property type="protein sequence ID" value="TRL40808.1"/>
    <property type="molecule type" value="Genomic_DNA"/>
</dbReference>
<dbReference type="InterPro" id="IPR036822">
    <property type="entry name" value="CutC-like_dom_sf"/>
</dbReference>
<dbReference type="HAMAP" id="MF_00795">
    <property type="entry name" value="CutC"/>
    <property type="match status" value="1"/>
</dbReference>
<comment type="similarity">
    <text evidence="1 2">Belongs to the CutC family.</text>
</comment>
<dbReference type="GO" id="GO:0005507">
    <property type="term" value="F:copper ion binding"/>
    <property type="evidence" value="ECO:0007669"/>
    <property type="project" value="TreeGrafter"/>
</dbReference>
<proteinExistence type="inferred from homology"/>
<dbReference type="PANTHER" id="PTHR12598:SF0">
    <property type="entry name" value="COPPER HOMEOSTASIS PROTEIN CUTC HOMOLOG"/>
    <property type="match status" value="1"/>
</dbReference>
<keyword evidence="4" id="KW-1185">Reference proteome</keyword>
<dbReference type="Proteomes" id="UP000316801">
    <property type="component" value="Unassembled WGS sequence"/>
</dbReference>
<protein>
    <recommendedName>
        <fullName evidence="2">PF03932 family protein CutC</fullName>
    </recommendedName>
</protein>
<comment type="caution">
    <text evidence="3">The sequence shown here is derived from an EMBL/GenBank/DDBJ whole genome shotgun (WGS) entry which is preliminary data.</text>
</comment>
<comment type="caution">
    <text evidence="2">Once thought to be involved in copper homeostasis, experiments in E.coli have shown this is not the case.</text>
</comment>
<evidence type="ECO:0000256" key="1">
    <source>
        <dbReference type="ARBA" id="ARBA00007768"/>
    </source>
</evidence>
<dbReference type="SUPFAM" id="SSF110395">
    <property type="entry name" value="CutC-like"/>
    <property type="match status" value="1"/>
</dbReference>
<dbReference type="InterPro" id="IPR005627">
    <property type="entry name" value="CutC-like"/>
</dbReference>
<sequence>MHAKPVLEICVDNAEGLFAAIEGGADRIELCAALSVGGLTPPRGFMALAGRQSIPVYAMIRPRSGGFVFSPEEVEMMKSDIDAARATGLAGVVLGASLPDGRLDTGTLAVLCRHATGLDLTLHRAFDVTPDKREALEAAVALGFSRILTSGGRPTALEGIDLLADLVERAGERISIMPGAGVRPQSAPALLERLAVHELHASCSARYAEDDQQLVELSFAAREMLRTDAASVRALKALLAQSVSRRRSRSAALH</sequence>
<dbReference type="AlphaFoldDB" id="A0A549TET2"/>
<reference evidence="3 4" key="1">
    <citation type="submission" date="2019-07" db="EMBL/GenBank/DDBJ databases">
        <title>Ln-dependent methylotrophs.</title>
        <authorList>
            <person name="Tani A."/>
        </authorList>
    </citation>
    <scope>NUCLEOTIDE SEQUENCE [LARGE SCALE GENOMIC DNA]</scope>
    <source>
        <strain evidence="3 4">SM12</strain>
    </source>
</reference>
<evidence type="ECO:0000313" key="4">
    <source>
        <dbReference type="Proteomes" id="UP000316801"/>
    </source>
</evidence>
<dbReference type="GO" id="GO:0005737">
    <property type="term" value="C:cytoplasm"/>
    <property type="evidence" value="ECO:0007669"/>
    <property type="project" value="UniProtKB-SubCell"/>
</dbReference>
<dbReference type="PANTHER" id="PTHR12598">
    <property type="entry name" value="COPPER HOMEOSTASIS PROTEIN CUTC"/>
    <property type="match status" value="1"/>
</dbReference>
<dbReference type="Pfam" id="PF03932">
    <property type="entry name" value="CutC"/>
    <property type="match status" value="1"/>
</dbReference>
<evidence type="ECO:0000313" key="3">
    <source>
        <dbReference type="EMBL" id="TRL40808.1"/>
    </source>
</evidence>
<evidence type="ECO:0000256" key="2">
    <source>
        <dbReference type="HAMAP-Rule" id="MF_00795"/>
    </source>
</evidence>